<protein>
    <submittedName>
        <fullName evidence="1">Uncharacterized protein</fullName>
    </submittedName>
</protein>
<dbReference type="RefSeq" id="WP_066398784.1">
    <property type="nucleotide sequence ID" value="NZ_JAGIKZ010000024.1"/>
</dbReference>
<dbReference type="EMBL" id="JAGIKZ010000024">
    <property type="protein sequence ID" value="MBP2242642.1"/>
    <property type="molecule type" value="Genomic_DNA"/>
</dbReference>
<evidence type="ECO:0000313" key="1">
    <source>
        <dbReference type="EMBL" id="MBP2242642.1"/>
    </source>
</evidence>
<evidence type="ECO:0000313" key="2">
    <source>
        <dbReference type="Proteomes" id="UP001519293"/>
    </source>
</evidence>
<name>A0ABS4RLF3_9BACI</name>
<comment type="caution">
    <text evidence="1">The sequence shown here is derived from an EMBL/GenBank/DDBJ whole genome shotgun (WGS) entry which is preliminary data.</text>
</comment>
<sequence>MRKNLWLDHELIDGKGVPIPEIKTIYQSLLNENEKIRDEIVDSIECNDYVRLSHLLVSRSKIQSAIKDVESLHEDDLKDYVSTKERVSQVLSNAANSMEANGEDVLLIVTNSLEKLNQSAHSLVTKSLDISSKAVSKGNQLNHKAGKFLVKKTSNGLFKLANAINKKS</sequence>
<dbReference type="Proteomes" id="UP001519293">
    <property type="component" value="Unassembled WGS sequence"/>
</dbReference>
<accession>A0ABS4RLF3</accession>
<gene>
    <name evidence="1" type="ORF">J2Z40_003219</name>
</gene>
<proteinExistence type="predicted"/>
<organism evidence="1 2">
    <name type="scientific">Cytobacillus eiseniae</name>
    <dbReference type="NCBI Taxonomy" id="762947"/>
    <lineage>
        <taxon>Bacteria</taxon>
        <taxon>Bacillati</taxon>
        <taxon>Bacillota</taxon>
        <taxon>Bacilli</taxon>
        <taxon>Bacillales</taxon>
        <taxon>Bacillaceae</taxon>
        <taxon>Cytobacillus</taxon>
    </lineage>
</organism>
<reference evidence="1 2" key="1">
    <citation type="submission" date="2021-03" db="EMBL/GenBank/DDBJ databases">
        <title>Genomic Encyclopedia of Type Strains, Phase IV (KMG-IV): sequencing the most valuable type-strain genomes for metagenomic binning, comparative biology and taxonomic classification.</title>
        <authorList>
            <person name="Goeker M."/>
        </authorList>
    </citation>
    <scope>NUCLEOTIDE SEQUENCE [LARGE SCALE GENOMIC DNA]</scope>
    <source>
        <strain evidence="1 2">DSM 26675</strain>
    </source>
</reference>
<keyword evidence="2" id="KW-1185">Reference proteome</keyword>